<evidence type="ECO:0000256" key="5">
    <source>
        <dbReference type="ARBA" id="ARBA00022824"/>
    </source>
</evidence>
<evidence type="ECO:0000256" key="11">
    <source>
        <dbReference type="SAM" id="MobiDB-lite"/>
    </source>
</evidence>
<dbReference type="PRINTS" id="PR00660">
    <property type="entry name" value="ERLUMENR"/>
</dbReference>
<evidence type="ECO:0000256" key="6">
    <source>
        <dbReference type="ARBA" id="ARBA00022892"/>
    </source>
</evidence>
<reference evidence="13" key="1">
    <citation type="submission" date="2020-05" db="EMBL/GenBank/DDBJ databases">
        <title>Mycena genomes resolve the evolution of fungal bioluminescence.</title>
        <authorList>
            <person name="Tsai I.J."/>
        </authorList>
    </citation>
    <scope>NUCLEOTIDE SEQUENCE</scope>
    <source>
        <strain evidence="13">160909Yilan</strain>
    </source>
</reference>
<feature type="transmembrane region" description="Helical" evidence="12">
    <location>
        <begin position="61"/>
        <end position="78"/>
    </location>
</feature>
<keyword evidence="4 12" id="KW-0812">Transmembrane</keyword>
<comment type="subcellular location">
    <subcellularLocation>
        <location evidence="1">Endoplasmic reticulum membrane</location>
        <topology evidence="1">Multi-pass membrane protein</topology>
    </subcellularLocation>
</comment>
<feature type="transmembrane region" description="Helical" evidence="12">
    <location>
        <begin position="120"/>
        <end position="140"/>
    </location>
</feature>
<accession>A0A8H7CEM2</accession>
<comment type="similarity">
    <text evidence="2">Belongs to the ERD2 family.</text>
</comment>
<dbReference type="InterPro" id="IPR000133">
    <property type="entry name" value="ER_ret_rcpt"/>
</dbReference>
<keyword evidence="7" id="KW-0653">Protein transport</keyword>
<evidence type="ECO:0000256" key="3">
    <source>
        <dbReference type="ARBA" id="ARBA00022448"/>
    </source>
</evidence>
<feature type="region of interest" description="Disordered" evidence="11">
    <location>
        <begin position="251"/>
        <end position="283"/>
    </location>
</feature>
<gene>
    <name evidence="13" type="ORF">MSAN_02364500</name>
</gene>
<dbReference type="GO" id="GO:0006621">
    <property type="term" value="P:protein retention in ER lumen"/>
    <property type="evidence" value="ECO:0007669"/>
    <property type="project" value="InterPro"/>
</dbReference>
<evidence type="ECO:0000313" key="13">
    <source>
        <dbReference type="EMBL" id="KAF7334779.1"/>
    </source>
</evidence>
<keyword evidence="6" id="KW-0931">ER-Golgi transport</keyword>
<keyword evidence="10 13" id="KW-0675">Receptor</keyword>
<protein>
    <submittedName>
        <fullName evidence="13">ER lumen protein-retaining receptor</fullName>
    </submittedName>
</protein>
<evidence type="ECO:0000256" key="2">
    <source>
        <dbReference type="ARBA" id="ARBA00010120"/>
    </source>
</evidence>
<dbReference type="Pfam" id="PF00810">
    <property type="entry name" value="ER_lumen_recept"/>
    <property type="match status" value="1"/>
</dbReference>
<evidence type="ECO:0000256" key="4">
    <source>
        <dbReference type="ARBA" id="ARBA00022692"/>
    </source>
</evidence>
<dbReference type="GO" id="GO:0046923">
    <property type="term" value="F:ER retention sequence binding"/>
    <property type="evidence" value="ECO:0007669"/>
    <property type="project" value="InterPro"/>
</dbReference>
<keyword evidence="9 12" id="KW-0472">Membrane</keyword>
<comment type="caution">
    <text evidence="13">The sequence shown here is derived from an EMBL/GenBank/DDBJ whole genome shotgun (WGS) entry which is preliminary data.</text>
</comment>
<evidence type="ECO:0000256" key="1">
    <source>
        <dbReference type="ARBA" id="ARBA00004477"/>
    </source>
</evidence>
<name>A0A8H7CEM2_9AGAR</name>
<dbReference type="AlphaFoldDB" id="A0A8H7CEM2"/>
<feature type="transmembrane region" description="Helical" evidence="12">
    <location>
        <begin position="90"/>
        <end position="108"/>
    </location>
</feature>
<evidence type="ECO:0000256" key="7">
    <source>
        <dbReference type="ARBA" id="ARBA00022927"/>
    </source>
</evidence>
<organism evidence="13 14">
    <name type="scientific">Mycena sanguinolenta</name>
    <dbReference type="NCBI Taxonomy" id="230812"/>
    <lineage>
        <taxon>Eukaryota</taxon>
        <taxon>Fungi</taxon>
        <taxon>Dikarya</taxon>
        <taxon>Basidiomycota</taxon>
        <taxon>Agaricomycotina</taxon>
        <taxon>Agaricomycetes</taxon>
        <taxon>Agaricomycetidae</taxon>
        <taxon>Agaricales</taxon>
        <taxon>Marasmiineae</taxon>
        <taxon>Mycenaceae</taxon>
        <taxon>Mycena</taxon>
    </lineage>
</organism>
<dbReference type="EMBL" id="JACAZH010000045">
    <property type="protein sequence ID" value="KAF7334779.1"/>
    <property type="molecule type" value="Genomic_DNA"/>
</dbReference>
<dbReference type="GO" id="GO:0015031">
    <property type="term" value="P:protein transport"/>
    <property type="evidence" value="ECO:0007669"/>
    <property type="project" value="UniProtKB-KW"/>
</dbReference>
<evidence type="ECO:0000256" key="8">
    <source>
        <dbReference type="ARBA" id="ARBA00022989"/>
    </source>
</evidence>
<dbReference type="Proteomes" id="UP000623467">
    <property type="component" value="Unassembled WGS sequence"/>
</dbReference>
<feature type="transmembrane region" description="Helical" evidence="12">
    <location>
        <begin position="152"/>
        <end position="170"/>
    </location>
</feature>
<keyword evidence="8 12" id="KW-1133">Transmembrane helix</keyword>
<evidence type="ECO:0000313" key="14">
    <source>
        <dbReference type="Proteomes" id="UP000623467"/>
    </source>
</evidence>
<keyword evidence="5" id="KW-0256">Endoplasmic reticulum</keyword>
<evidence type="ECO:0000256" key="9">
    <source>
        <dbReference type="ARBA" id="ARBA00023136"/>
    </source>
</evidence>
<dbReference type="OrthoDB" id="7694678at2759"/>
<proteinExistence type="inferred from homology"/>
<evidence type="ECO:0000256" key="10">
    <source>
        <dbReference type="ARBA" id="ARBA00023170"/>
    </source>
</evidence>
<sequence>MNIFRLLGDLAHVASKCILIWSIHKNKSAEGISFLTQAMYAFVFPARFLDPFFFFNLTYDTVLNILYIASAFYILVVMRWFYPHSRESRMAWRATFIILGFLVLLLLVSNYDFTLTPIEILWSFSIILEALCIIPQLILIRETATPTVITSSYLLALGSYRVLYIPTWIYRYFDPAAIVFGVIHTAFYLDFAWVYYTRRRIKLRDGVLLVPEDQRGWSTRWLSANADPPLQPSLNSGSAVLPDEGALEEGRIALPTEEAEEGRIASPPDEEAPARAAVDNASA</sequence>
<keyword evidence="3" id="KW-0813">Transport</keyword>
<keyword evidence="14" id="KW-1185">Reference proteome</keyword>
<dbReference type="GO" id="GO:0016192">
    <property type="term" value="P:vesicle-mediated transport"/>
    <property type="evidence" value="ECO:0007669"/>
    <property type="project" value="UniProtKB-KW"/>
</dbReference>
<feature type="transmembrane region" description="Helical" evidence="12">
    <location>
        <begin position="176"/>
        <end position="196"/>
    </location>
</feature>
<dbReference type="PANTHER" id="PTHR10585">
    <property type="entry name" value="ER LUMEN PROTEIN RETAINING RECEPTOR"/>
    <property type="match status" value="1"/>
</dbReference>
<evidence type="ECO:0000256" key="12">
    <source>
        <dbReference type="SAM" id="Phobius"/>
    </source>
</evidence>
<dbReference type="GO" id="GO:0005789">
    <property type="term" value="C:endoplasmic reticulum membrane"/>
    <property type="evidence" value="ECO:0007669"/>
    <property type="project" value="UniProtKB-SubCell"/>
</dbReference>